<sequence length="338" mass="36887">MDHTLSFVRSMALGCAVKLGVADAIHRGGGHVFLHDLIAALPNPVTASKLPHLGRLMRVLTTSGVFAQADDGAYCLTPVSSLLVSDGGKRKNQTQLVRLHLSPLVVSPFTNMAEWFTSDDGEDTAFKMTHGADFWGVCERHAEFSKLFNEALASDSQFIMDAAIHGAGRQVFEGIKSLVDVGGGTGEAAKAVARAFPHIKCIVLDRPQVIDGIPAGGPVEFVGGDFMDFIPQANALLLKFVLHDWNDKDCVRILRRCREAIPPRQAGGKVIIIEIVVGSSSEAIYHATQQLYDLHMSMVTPGMERDEKEWCKLFMESGFTKYKINPLLGLRSIIEVFP</sequence>
<dbReference type="GO" id="GO:0032259">
    <property type="term" value="P:methylation"/>
    <property type="evidence" value="ECO:0000318"/>
    <property type="project" value="GO_Central"/>
</dbReference>
<dbReference type="Gene3D" id="3.40.50.150">
    <property type="entry name" value="Vaccinia Virus protein VP39"/>
    <property type="match status" value="1"/>
</dbReference>
<evidence type="ECO:0000259" key="5">
    <source>
        <dbReference type="Pfam" id="PF00891"/>
    </source>
</evidence>
<organism evidence="7 8">
    <name type="scientific">Hordeum vulgare subsp. vulgare</name>
    <name type="common">Domesticated barley</name>
    <dbReference type="NCBI Taxonomy" id="112509"/>
    <lineage>
        <taxon>Eukaryota</taxon>
        <taxon>Viridiplantae</taxon>
        <taxon>Streptophyta</taxon>
        <taxon>Embryophyta</taxon>
        <taxon>Tracheophyta</taxon>
        <taxon>Spermatophyta</taxon>
        <taxon>Magnoliopsida</taxon>
        <taxon>Liliopsida</taxon>
        <taxon>Poales</taxon>
        <taxon>Poaceae</taxon>
        <taxon>BOP clade</taxon>
        <taxon>Pooideae</taxon>
        <taxon>Triticodae</taxon>
        <taxon>Triticeae</taxon>
        <taxon>Hordeinae</taxon>
        <taxon>Hordeum</taxon>
    </lineage>
</organism>
<dbReference type="SUPFAM" id="SSF53335">
    <property type="entry name" value="S-adenosyl-L-methionine-dependent methyltransferases"/>
    <property type="match status" value="1"/>
</dbReference>
<dbReference type="GO" id="GO:0008171">
    <property type="term" value="F:O-methyltransferase activity"/>
    <property type="evidence" value="ECO:0000318"/>
    <property type="project" value="GO_Central"/>
</dbReference>
<dbReference type="CDD" id="cd02440">
    <property type="entry name" value="AdoMet_MTases"/>
    <property type="match status" value="1"/>
</dbReference>
<evidence type="ECO:0000313" key="8">
    <source>
        <dbReference type="Proteomes" id="UP000011116"/>
    </source>
</evidence>
<reference evidence="7" key="2">
    <citation type="submission" date="2020-10" db="EMBL/GenBank/DDBJ databases">
        <authorList>
            <person name="Scholz U."/>
            <person name="Mascher M."/>
            <person name="Fiebig A."/>
        </authorList>
    </citation>
    <scope>NUCLEOTIDE SEQUENCE [LARGE SCALE GENOMIC DNA]</scope>
    <source>
        <strain evidence="7">cv. Morex</strain>
    </source>
</reference>
<keyword evidence="8" id="KW-1185">Reference proteome</keyword>
<evidence type="ECO:0000256" key="4">
    <source>
        <dbReference type="PIRSR" id="PIRSR005739-1"/>
    </source>
</evidence>
<evidence type="ECO:0000256" key="1">
    <source>
        <dbReference type="ARBA" id="ARBA00022603"/>
    </source>
</evidence>
<dbReference type="GO" id="GO:0046983">
    <property type="term" value="F:protein dimerization activity"/>
    <property type="evidence" value="ECO:0007669"/>
    <property type="project" value="InterPro"/>
</dbReference>
<dbReference type="PIRSF" id="PIRSF005739">
    <property type="entry name" value="O-mtase"/>
    <property type="match status" value="1"/>
</dbReference>
<dbReference type="PROSITE" id="PS51683">
    <property type="entry name" value="SAM_OMT_II"/>
    <property type="match status" value="1"/>
</dbReference>
<dbReference type="Pfam" id="PF08100">
    <property type="entry name" value="Dimerisation"/>
    <property type="match status" value="1"/>
</dbReference>
<feature type="active site" description="Proton acceptor" evidence="4">
    <location>
        <position position="243"/>
    </location>
</feature>
<feature type="domain" description="O-methyltransferase dimerisation" evidence="6">
    <location>
        <begin position="1"/>
        <end position="85"/>
    </location>
</feature>
<evidence type="ECO:0000256" key="3">
    <source>
        <dbReference type="ARBA" id="ARBA00022691"/>
    </source>
</evidence>
<protein>
    <recommendedName>
        <fullName evidence="9">O-methyltransferase</fullName>
    </recommendedName>
</protein>
<feature type="domain" description="O-methyltransferase C-terminal" evidence="5">
    <location>
        <begin position="109"/>
        <end position="319"/>
    </location>
</feature>
<evidence type="ECO:0008006" key="9">
    <source>
        <dbReference type="Google" id="ProtNLM"/>
    </source>
</evidence>
<dbReference type="FunFam" id="3.40.50.150:FF:000057">
    <property type="entry name" value="O-methyltransferase ZRP4"/>
    <property type="match status" value="1"/>
</dbReference>
<dbReference type="InterPro" id="IPR016461">
    <property type="entry name" value="COMT-like"/>
</dbReference>
<evidence type="ECO:0000256" key="2">
    <source>
        <dbReference type="ARBA" id="ARBA00022679"/>
    </source>
</evidence>
<dbReference type="SUPFAM" id="SSF46785">
    <property type="entry name" value="Winged helix' DNA-binding domain"/>
    <property type="match status" value="1"/>
</dbReference>
<proteinExistence type="predicted"/>
<dbReference type="Pfam" id="PF00891">
    <property type="entry name" value="Methyltransf_2"/>
    <property type="match status" value="1"/>
</dbReference>
<evidence type="ECO:0000259" key="6">
    <source>
        <dbReference type="Pfam" id="PF08100"/>
    </source>
</evidence>
<dbReference type="InterPro" id="IPR012967">
    <property type="entry name" value="COMT_dimerisation"/>
</dbReference>
<dbReference type="Proteomes" id="UP000011116">
    <property type="component" value="Chromosome 2H"/>
</dbReference>
<dbReference type="InterPro" id="IPR036390">
    <property type="entry name" value="WH_DNA-bd_sf"/>
</dbReference>
<name>A0A8I6WN82_HORVV</name>
<dbReference type="EnsemblPlants" id="HORVU.MOREX.r3.2HG0106410.1">
    <property type="protein sequence ID" value="HORVU.MOREX.r3.2HG0106410.1"/>
    <property type="gene ID" value="HORVU.MOREX.r3.2HG0106410"/>
</dbReference>
<reference evidence="7" key="3">
    <citation type="submission" date="2022-01" db="UniProtKB">
        <authorList>
            <consortium name="EnsemblPlants"/>
        </authorList>
    </citation>
    <scope>IDENTIFICATION</scope>
    <source>
        <strain evidence="7">subsp. vulgare</strain>
    </source>
</reference>
<dbReference type="Gramene" id="HORVU.MOREX.r2.2HG0087240.1">
    <property type="protein sequence ID" value="HORVU.MOREX.r2.2HG0087240.1"/>
    <property type="gene ID" value="HORVU.MOREX.r2.2HG0087240"/>
</dbReference>
<dbReference type="GO" id="GO:0008757">
    <property type="term" value="F:S-adenosylmethionine-dependent methyltransferase activity"/>
    <property type="evidence" value="ECO:0000318"/>
    <property type="project" value="GO_Central"/>
</dbReference>
<keyword evidence="1" id="KW-0489">Methyltransferase</keyword>
<dbReference type="InterPro" id="IPR036388">
    <property type="entry name" value="WH-like_DNA-bd_sf"/>
</dbReference>
<keyword evidence="3" id="KW-0949">S-adenosyl-L-methionine</keyword>
<dbReference type="InterPro" id="IPR001077">
    <property type="entry name" value="COMT_C"/>
</dbReference>
<keyword evidence="2" id="KW-0808">Transferase</keyword>
<accession>A0A8I6WN82</accession>
<reference evidence="8" key="1">
    <citation type="journal article" date="2012" name="Nature">
        <title>A physical, genetic and functional sequence assembly of the barley genome.</title>
        <authorList>
            <consortium name="The International Barley Genome Sequencing Consortium"/>
            <person name="Mayer K.F."/>
            <person name="Waugh R."/>
            <person name="Brown J.W."/>
            <person name="Schulman A."/>
            <person name="Langridge P."/>
            <person name="Platzer M."/>
            <person name="Fincher G.B."/>
            <person name="Muehlbauer G.J."/>
            <person name="Sato K."/>
            <person name="Close T.J."/>
            <person name="Wise R.P."/>
            <person name="Stein N."/>
        </authorList>
    </citation>
    <scope>NUCLEOTIDE SEQUENCE [LARGE SCALE GENOMIC DNA]</scope>
    <source>
        <strain evidence="8">cv. Morex</strain>
    </source>
</reference>
<gene>
    <name evidence="7" type="primary">LOC123429316</name>
</gene>
<dbReference type="SMR" id="A0A8I6WN82"/>
<dbReference type="Gene3D" id="1.10.10.10">
    <property type="entry name" value="Winged helix-like DNA-binding domain superfamily/Winged helix DNA-binding domain"/>
    <property type="match status" value="1"/>
</dbReference>
<dbReference type="Gramene" id="HORVU.MOREX.r3.2HG0106410.1">
    <property type="protein sequence ID" value="HORVU.MOREX.r3.2HG0106410.1"/>
    <property type="gene ID" value="HORVU.MOREX.r3.2HG0106410"/>
</dbReference>
<dbReference type="PANTHER" id="PTHR11746">
    <property type="entry name" value="O-METHYLTRANSFERASE"/>
    <property type="match status" value="1"/>
</dbReference>
<evidence type="ECO:0000313" key="7">
    <source>
        <dbReference type="EnsemblPlants" id="HORVU.MOREX.r3.2HG0106410.1"/>
    </source>
</evidence>
<dbReference type="AlphaFoldDB" id="A0A8I6WN82"/>
<dbReference type="InterPro" id="IPR029063">
    <property type="entry name" value="SAM-dependent_MTases_sf"/>
</dbReference>